<proteinExistence type="predicted"/>
<evidence type="ECO:0000313" key="1">
    <source>
        <dbReference type="EMBL" id="KAF2844636.1"/>
    </source>
</evidence>
<dbReference type="Proteomes" id="UP000799423">
    <property type="component" value="Unassembled WGS sequence"/>
</dbReference>
<gene>
    <name evidence="1" type="ORF">T440DRAFT_559499</name>
</gene>
<protein>
    <submittedName>
        <fullName evidence="1">Uncharacterized protein</fullName>
    </submittedName>
</protein>
<evidence type="ECO:0000313" key="2">
    <source>
        <dbReference type="Proteomes" id="UP000799423"/>
    </source>
</evidence>
<dbReference type="AlphaFoldDB" id="A0A6A7AN47"/>
<dbReference type="EMBL" id="MU006369">
    <property type="protein sequence ID" value="KAF2844636.1"/>
    <property type="molecule type" value="Genomic_DNA"/>
</dbReference>
<keyword evidence="2" id="KW-1185">Reference proteome</keyword>
<reference evidence="1" key="1">
    <citation type="submission" date="2020-01" db="EMBL/GenBank/DDBJ databases">
        <authorList>
            <consortium name="DOE Joint Genome Institute"/>
            <person name="Haridas S."/>
            <person name="Albert R."/>
            <person name="Binder M."/>
            <person name="Bloem J."/>
            <person name="Labutti K."/>
            <person name="Salamov A."/>
            <person name="Andreopoulos B."/>
            <person name="Baker S.E."/>
            <person name="Barry K."/>
            <person name="Bills G."/>
            <person name="Bluhm B.H."/>
            <person name="Cannon C."/>
            <person name="Castanera R."/>
            <person name="Culley D.E."/>
            <person name="Daum C."/>
            <person name="Ezra D."/>
            <person name="Gonzalez J.B."/>
            <person name="Henrissat B."/>
            <person name="Kuo A."/>
            <person name="Liang C."/>
            <person name="Lipzen A."/>
            <person name="Lutzoni F."/>
            <person name="Magnuson J."/>
            <person name="Mondo S."/>
            <person name="Nolan M."/>
            <person name="Ohm R."/>
            <person name="Pangilinan J."/>
            <person name="Park H.-J."/>
            <person name="Ramirez L."/>
            <person name="Alfaro M."/>
            <person name="Sun H."/>
            <person name="Tritt A."/>
            <person name="Yoshinaga Y."/>
            <person name="Zwiers L.-H."/>
            <person name="Turgeon B.G."/>
            <person name="Goodwin S.B."/>
            <person name="Spatafora J.W."/>
            <person name="Crous P.W."/>
            <person name="Grigoriev I.V."/>
        </authorList>
    </citation>
    <scope>NUCLEOTIDE SEQUENCE</scope>
    <source>
        <strain evidence="1">IPT5</strain>
    </source>
</reference>
<accession>A0A6A7AN47</accession>
<sequence length="229" mass="22985">MRLSILTLAAGVSAIPSSVLERQVGSIYPMVQILPVPGYNSAPDGFNSLASIYTSSAGQLSSQAQAIAQTGLAVNGSGGIQYNYDVKANLTAALSTVNNIFWQTAYQAELKVCSIVTSINRQNVDTARGSLTAAITAEAQAILSIVGTLLNTVAIIKAQATAFADSEKAVIAALVQAIAAAAAASAGPAAVLSAGLSATGASTLNEVVAGLQAAVASLQAAAKINWAYS</sequence>
<dbReference type="OrthoDB" id="3800563at2759"/>
<organism evidence="1 2">
    <name type="scientific">Plenodomus tracheiphilus IPT5</name>
    <dbReference type="NCBI Taxonomy" id="1408161"/>
    <lineage>
        <taxon>Eukaryota</taxon>
        <taxon>Fungi</taxon>
        <taxon>Dikarya</taxon>
        <taxon>Ascomycota</taxon>
        <taxon>Pezizomycotina</taxon>
        <taxon>Dothideomycetes</taxon>
        <taxon>Pleosporomycetidae</taxon>
        <taxon>Pleosporales</taxon>
        <taxon>Pleosporineae</taxon>
        <taxon>Leptosphaeriaceae</taxon>
        <taxon>Plenodomus</taxon>
    </lineage>
</organism>
<name>A0A6A7AN47_9PLEO</name>